<feature type="transmembrane region" description="Helical" evidence="5">
    <location>
        <begin position="12"/>
        <end position="35"/>
    </location>
</feature>
<comment type="subcellular location">
    <subcellularLocation>
        <location evidence="1">Membrane</location>
    </subcellularLocation>
</comment>
<dbReference type="InterPro" id="IPR006685">
    <property type="entry name" value="MscS_channel_2nd"/>
</dbReference>
<evidence type="ECO:0000256" key="5">
    <source>
        <dbReference type="SAM" id="Phobius"/>
    </source>
</evidence>
<gene>
    <name evidence="7" type="ORF">E5139_14380</name>
</gene>
<reference evidence="7 8" key="1">
    <citation type="submission" date="2019-04" db="EMBL/GenBank/DDBJ databases">
        <title>Complete genome sequence of Arthrobacter sp. ZXY-2 associated with effective atrazine degradation and salt adaptation.</title>
        <authorList>
            <person name="Zhao X."/>
        </authorList>
    </citation>
    <scope>NUCLEOTIDE SEQUENCE [LARGE SCALE GENOMIC DNA]</scope>
    <source>
        <strain evidence="8">ZP60</strain>
    </source>
</reference>
<dbReference type="GO" id="GO:0008381">
    <property type="term" value="F:mechanosensitive monoatomic ion channel activity"/>
    <property type="evidence" value="ECO:0007669"/>
    <property type="project" value="InterPro"/>
</dbReference>
<dbReference type="InterPro" id="IPR023408">
    <property type="entry name" value="MscS_beta-dom_sf"/>
</dbReference>
<dbReference type="Proteomes" id="UP000297053">
    <property type="component" value="Chromosome"/>
</dbReference>
<dbReference type="KEGG" id="halz:E5139_14380"/>
<dbReference type="GO" id="GO:0016020">
    <property type="term" value="C:membrane"/>
    <property type="evidence" value="ECO:0007669"/>
    <property type="project" value="UniProtKB-SubCell"/>
</dbReference>
<dbReference type="SUPFAM" id="SSF50182">
    <property type="entry name" value="Sm-like ribonucleoproteins"/>
    <property type="match status" value="1"/>
</dbReference>
<dbReference type="GeneID" id="42180150"/>
<proteinExistence type="predicted"/>
<organism evidence="7 8">
    <name type="scientific">Halomicrobium mukohataei</name>
    <dbReference type="NCBI Taxonomy" id="57705"/>
    <lineage>
        <taxon>Archaea</taxon>
        <taxon>Methanobacteriati</taxon>
        <taxon>Methanobacteriota</taxon>
        <taxon>Stenosarchaea group</taxon>
        <taxon>Halobacteria</taxon>
        <taxon>Halobacteriales</taxon>
        <taxon>Haloarculaceae</taxon>
        <taxon>Halomicrobium</taxon>
    </lineage>
</organism>
<feature type="transmembrane region" description="Helical" evidence="5">
    <location>
        <begin position="147"/>
        <end position="168"/>
    </location>
</feature>
<evidence type="ECO:0000313" key="8">
    <source>
        <dbReference type="Proteomes" id="UP000297053"/>
    </source>
</evidence>
<sequence length="262" mass="28192">MQLDWPAIVRSLFSREAVTAVAISILVLGVLLAYLSWRYMHYFLSDAGIDEAVEGTAFERTAQRFGTSTVGLIATLVGISIYIGAMLLAGAVSQRFRDVSLWSPFVAYLPNLFVALFALMIGLIAGDKAKLSVGEKFRSIKLPEAELLPELVKYSIIFLAGLVALGQLGVATEALLILLAAYAFGLVFLGGLAFKQLLSAGAAGVYLVLSQPYSIGDEVRIQGQQGIVQEVDVFVTHIESEGEEYVVPNDQVFAGGIVRIRG</sequence>
<evidence type="ECO:0000313" key="7">
    <source>
        <dbReference type="EMBL" id="QCD66770.1"/>
    </source>
</evidence>
<dbReference type="PANTHER" id="PTHR30221">
    <property type="entry name" value="SMALL-CONDUCTANCE MECHANOSENSITIVE CHANNEL"/>
    <property type="match status" value="1"/>
</dbReference>
<keyword evidence="2 5" id="KW-0812">Transmembrane</keyword>
<feature type="transmembrane region" description="Helical" evidence="5">
    <location>
        <begin position="70"/>
        <end position="93"/>
    </location>
</feature>
<evidence type="ECO:0000259" key="6">
    <source>
        <dbReference type="Pfam" id="PF00924"/>
    </source>
</evidence>
<evidence type="ECO:0000256" key="3">
    <source>
        <dbReference type="ARBA" id="ARBA00022989"/>
    </source>
</evidence>
<dbReference type="OMA" id="PQVFIAV"/>
<dbReference type="Gene3D" id="2.30.30.60">
    <property type="match status" value="1"/>
</dbReference>
<reference evidence="7 8" key="2">
    <citation type="submission" date="2019-04" db="EMBL/GenBank/DDBJ databases">
        <authorList>
            <person name="Yang S."/>
            <person name="Wei W."/>
        </authorList>
    </citation>
    <scope>NUCLEOTIDE SEQUENCE [LARGE SCALE GENOMIC DNA]</scope>
    <source>
        <strain evidence="8">ZP60</strain>
    </source>
</reference>
<dbReference type="AlphaFoldDB" id="A0A4D6KEY9"/>
<dbReference type="InterPro" id="IPR010920">
    <property type="entry name" value="LSM_dom_sf"/>
</dbReference>
<evidence type="ECO:0000256" key="4">
    <source>
        <dbReference type="ARBA" id="ARBA00023136"/>
    </source>
</evidence>
<dbReference type="EMBL" id="CP039375">
    <property type="protein sequence ID" value="QCD66770.1"/>
    <property type="molecule type" value="Genomic_DNA"/>
</dbReference>
<evidence type="ECO:0000256" key="2">
    <source>
        <dbReference type="ARBA" id="ARBA00022692"/>
    </source>
</evidence>
<dbReference type="PANTHER" id="PTHR30221:SF20">
    <property type="entry name" value="SMALL-CONDUCTANCE MECHANOSENSITIVE CHANNEL"/>
    <property type="match status" value="1"/>
</dbReference>
<feature type="transmembrane region" description="Helical" evidence="5">
    <location>
        <begin position="105"/>
        <end position="126"/>
    </location>
</feature>
<dbReference type="Pfam" id="PF00924">
    <property type="entry name" value="MS_channel_2nd"/>
    <property type="match status" value="1"/>
</dbReference>
<name>A0A4D6KEY9_9EURY</name>
<evidence type="ECO:0000256" key="1">
    <source>
        <dbReference type="ARBA" id="ARBA00004370"/>
    </source>
</evidence>
<dbReference type="RefSeq" id="WP_015763202.1">
    <property type="nucleotide sequence ID" value="NZ_CP039375.1"/>
</dbReference>
<dbReference type="InterPro" id="IPR045275">
    <property type="entry name" value="MscS_archaea/bacteria_type"/>
</dbReference>
<accession>A0A4D6KEY9</accession>
<feature type="transmembrane region" description="Helical" evidence="5">
    <location>
        <begin position="174"/>
        <end position="194"/>
    </location>
</feature>
<feature type="domain" description="Mechanosensitive ion channel MscS" evidence="6">
    <location>
        <begin position="202"/>
        <end position="254"/>
    </location>
</feature>
<keyword evidence="3 5" id="KW-1133">Transmembrane helix</keyword>
<keyword evidence="4 5" id="KW-0472">Membrane</keyword>
<dbReference type="Gene3D" id="1.10.287.1260">
    <property type="match status" value="1"/>
</dbReference>
<protein>
    <submittedName>
        <fullName evidence="7">Mechanosensitive ion channel</fullName>
    </submittedName>
</protein>